<dbReference type="Proteomes" id="UP001054945">
    <property type="component" value="Unassembled WGS sequence"/>
</dbReference>
<name>A0AAV4XKK8_CAEEX</name>
<proteinExistence type="predicted"/>
<dbReference type="AlphaFoldDB" id="A0AAV4XKK8"/>
<dbReference type="EMBL" id="BPLR01017944">
    <property type="protein sequence ID" value="GIY95637.1"/>
    <property type="molecule type" value="Genomic_DNA"/>
</dbReference>
<sequence length="150" mass="17290">MVTLVEATQVELSKLLLVRFHKEKLFVPLFFVYIRILSVQHVAGRHYQQQLSCDSKVSLQLSCKEESFRLSCGMLLCERFQPLPFPALQIIRNTQVVCRLMVLSNEVHGRRETVPAASKSSGYCKTAHRAVISKPQRMVWMKIIRILTCK</sequence>
<reference evidence="1 2" key="1">
    <citation type="submission" date="2021-06" db="EMBL/GenBank/DDBJ databases">
        <title>Caerostris extrusa draft genome.</title>
        <authorList>
            <person name="Kono N."/>
            <person name="Arakawa K."/>
        </authorList>
    </citation>
    <scope>NUCLEOTIDE SEQUENCE [LARGE SCALE GENOMIC DNA]</scope>
</reference>
<organism evidence="1 2">
    <name type="scientific">Caerostris extrusa</name>
    <name type="common">Bark spider</name>
    <name type="synonym">Caerostris bankana</name>
    <dbReference type="NCBI Taxonomy" id="172846"/>
    <lineage>
        <taxon>Eukaryota</taxon>
        <taxon>Metazoa</taxon>
        <taxon>Ecdysozoa</taxon>
        <taxon>Arthropoda</taxon>
        <taxon>Chelicerata</taxon>
        <taxon>Arachnida</taxon>
        <taxon>Araneae</taxon>
        <taxon>Araneomorphae</taxon>
        <taxon>Entelegynae</taxon>
        <taxon>Araneoidea</taxon>
        <taxon>Araneidae</taxon>
        <taxon>Caerostris</taxon>
    </lineage>
</organism>
<evidence type="ECO:0000313" key="2">
    <source>
        <dbReference type="Proteomes" id="UP001054945"/>
    </source>
</evidence>
<evidence type="ECO:0000313" key="1">
    <source>
        <dbReference type="EMBL" id="GIY95637.1"/>
    </source>
</evidence>
<comment type="caution">
    <text evidence="1">The sequence shown here is derived from an EMBL/GenBank/DDBJ whole genome shotgun (WGS) entry which is preliminary data.</text>
</comment>
<gene>
    <name evidence="1" type="ORF">CEXT_488211</name>
</gene>
<protein>
    <submittedName>
        <fullName evidence="1">Uncharacterized protein</fullName>
    </submittedName>
</protein>
<keyword evidence="2" id="KW-1185">Reference proteome</keyword>
<accession>A0AAV4XKK8</accession>